<accession>A0A1X0P739</accession>
<evidence type="ECO:0000313" key="2">
    <source>
        <dbReference type="Proteomes" id="UP000192257"/>
    </source>
</evidence>
<protein>
    <submittedName>
        <fullName evidence="1">Uncharacterized protein</fullName>
    </submittedName>
</protein>
<gene>
    <name evidence="1" type="ORF">TM35_000035190</name>
</gene>
<dbReference type="EMBL" id="NBCO01000003">
    <property type="protein sequence ID" value="ORC92766.1"/>
    <property type="molecule type" value="Genomic_DNA"/>
</dbReference>
<comment type="caution">
    <text evidence="1">The sequence shown here is derived from an EMBL/GenBank/DDBJ whole genome shotgun (WGS) entry which is preliminary data.</text>
</comment>
<reference evidence="1 2" key="1">
    <citation type="submission" date="2017-03" db="EMBL/GenBank/DDBJ databases">
        <title>An alternative strategy for trypanosome survival in the mammalian bloodstream revealed through genome and transcriptome analysis of the ubiquitous bovine parasite Trypanosoma (Megatrypanum) theileri.</title>
        <authorList>
            <person name="Kelly S."/>
            <person name="Ivens A."/>
            <person name="Mott A."/>
            <person name="O'Neill E."/>
            <person name="Emms D."/>
            <person name="Macleod O."/>
            <person name="Voorheis P."/>
            <person name="Matthews J."/>
            <person name="Matthews K."/>
            <person name="Carrington M."/>
        </authorList>
    </citation>
    <scope>NUCLEOTIDE SEQUENCE [LARGE SCALE GENOMIC DNA]</scope>
    <source>
        <strain evidence="1">Edinburgh</strain>
    </source>
</reference>
<dbReference type="OrthoDB" id="273115at2759"/>
<name>A0A1X0P739_9TRYP</name>
<keyword evidence="2" id="KW-1185">Reference proteome</keyword>
<dbReference type="RefSeq" id="XP_028886832.1">
    <property type="nucleotide sequence ID" value="XM_029022286.1"/>
</dbReference>
<dbReference type="GeneID" id="39982066"/>
<dbReference type="Proteomes" id="UP000192257">
    <property type="component" value="Unassembled WGS sequence"/>
</dbReference>
<sequence length="271" mass="30669">MGQIWLDWVPFMSVEVIIDYACEGLFCAVSRAVSLERSGGQTFGVREEHNVVSSSVIVKKNEKPYLVLYFINCSDFLLLLRQDCARDYFNAMYQAMGCPLYVVMLDHPTGPRQSRFWEGVAQLCAESSLSSFLVGFDFAPFLERAADIVVSHGFKACRQQTECDPLARTDGRRKCDPTDFHALYLDMLVEISHVSDRRAAVIAGVFPSMCHLLKFIDSGTCNRLSVEEYGEDRASSAFDPYIIEVLSTDYNTREAQDNLRLLNEKSKNLFT</sequence>
<evidence type="ECO:0000313" key="1">
    <source>
        <dbReference type="EMBL" id="ORC92766.1"/>
    </source>
</evidence>
<dbReference type="AlphaFoldDB" id="A0A1X0P739"/>
<proteinExistence type="predicted"/>
<dbReference type="VEuPathDB" id="TriTrypDB:TM35_000035190"/>
<organism evidence="1 2">
    <name type="scientific">Trypanosoma theileri</name>
    <dbReference type="NCBI Taxonomy" id="67003"/>
    <lineage>
        <taxon>Eukaryota</taxon>
        <taxon>Discoba</taxon>
        <taxon>Euglenozoa</taxon>
        <taxon>Kinetoplastea</taxon>
        <taxon>Metakinetoplastina</taxon>
        <taxon>Trypanosomatida</taxon>
        <taxon>Trypanosomatidae</taxon>
        <taxon>Trypanosoma</taxon>
    </lineage>
</organism>